<dbReference type="Pfam" id="PF05978">
    <property type="entry name" value="UNC-93"/>
    <property type="match status" value="1"/>
</dbReference>
<evidence type="ECO:0000256" key="7">
    <source>
        <dbReference type="ARBA" id="ARBA00040302"/>
    </source>
</evidence>
<evidence type="ECO:0000256" key="9">
    <source>
        <dbReference type="SAM" id="Phobius"/>
    </source>
</evidence>
<evidence type="ECO:0000256" key="6">
    <source>
        <dbReference type="ARBA" id="ARBA00023180"/>
    </source>
</evidence>
<feature type="transmembrane region" description="Helical" evidence="9">
    <location>
        <begin position="106"/>
        <end position="129"/>
    </location>
</feature>
<evidence type="ECO:0000256" key="8">
    <source>
        <dbReference type="ARBA" id="ARBA00041910"/>
    </source>
</evidence>
<evidence type="ECO:0000256" key="4">
    <source>
        <dbReference type="ARBA" id="ARBA00022989"/>
    </source>
</evidence>
<comment type="similarity">
    <text evidence="2">Belongs to the unc-93 family.</text>
</comment>
<dbReference type="GO" id="GO:0016020">
    <property type="term" value="C:membrane"/>
    <property type="evidence" value="ECO:0007669"/>
    <property type="project" value="UniProtKB-SubCell"/>
</dbReference>
<keyword evidence="5 9" id="KW-0472">Membrane</keyword>
<dbReference type="AlphaFoldDB" id="A0A8D9AHI7"/>
<evidence type="ECO:0000256" key="2">
    <source>
        <dbReference type="ARBA" id="ARBA00009172"/>
    </source>
</evidence>
<feature type="transmembrane region" description="Helical" evidence="9">
    <location>
        <begin position="358"/>
        <end position="378"/>
    </location>
</feature>
<comment type="subcellular location">
    <subcellularLocation>
        <location evidence="1">Membrane</location>
        <topology evidence="1">Multi-pass membrane protein</topology>
    </subcellularLocation>
</comment>
<keyword evidence="6" id="KW-0325">Glycoprotein</keyword>
<feature type="transmembrane region" description="Helical" evidence="9">
    <location>
        <begin position="417"/>
        <end position="440"/>
    </location>
</feature>
<protein>
    <recommendedName>
        <fullName evidence="7">UNC93-like protein MFSD11</fullName>
    </recommendedName>
    <alternativeName>
        <fullName evidence="8">Major facilitator superfamily domain-containing protein 11</fullName>
    </alternativeName>
</protein>
<dbReference type="InterPro" id="IPR010291">
    <property type="entry name" value="Ion_channel_UNC-93"/>
</dbReference>
<dbReference type="InterPro" id="IPR036259">
    <property type="entry name" value="MFS_trans_sf"/>
</dbReference>
<feature type="transmembrane region" description="Helical" evidence="9">
    <location>
        <begin position="318"/>
        <end position="338"/>
    </location>
</feature>
<feature type="transmembrane region" description="Helical" evidence="9">
    <location>
        <begin position="175"/>
        <end position="195"/>
    </location>
</feature>
<dbReference type="EMBL" id="HBUF01571046">
    <property type="protein sequence ID" value="CAG6766583.1"/>
    <property type="molecule type" value="Transcribed_RNA"/>
</dbReference>
<keyword evidence="3 9" id="KW-0812">Transmembrane</keyword>
<dbReference type="PANTHER" id="PTHR23294:SF0">
    <property type="entry name" value="UNC93-LIKE PROTEIN MFSD11"/>
    <property type="match status" value="1"/>
</dbReference>
<feature type="transmembrane region" description="Helical" evidence="9">
    <location>
        <begin position="54"/>
        <end position="71"/>
    </location>
</feature>
<sequence>MVRQLPFDRSTLNVIFIGICFAFIFTAYFTLSNLEKILLNSLQHDDPTFHGDGYISQGIIYAAFSVCLWFAPSVNSVLGSKMTMVIGVIGYEAYICSHFFHITWIIYLSSLMIGIGASLVWTGQGSYLVMNSKQDTLERNLGVFQILFTSGSLTGNIFIYFAFLGKQYIDEATRQLVILFLCIILNVGGAMLLLLPKPDKGEAETQLKVKPSDEKQDVVCKEFALVQNEEGAWKTFTKSVSIMCTKNFLILCFMFSNIGFTLAFTVIYNSCMGFTMNIPHAKEWVPLGGFASGIGGVFGGLLPILMDTEAKLPFKMRPLMFIGFFSYIISYVIAFLNFPDESIFGDTEATAYMPGNPYLCLFGTLILHMGECVFATETQTLLAKMFPSDTIPAFAISSFVRMLFTSAAFNISTVFGLHFQLICLCVLLILGVLSFAYVTLSVHKREEEQMIKPTSPDIGGKDNPAMLVERF</sequence>
<evidence type="ECO:0000256" key="5">
    <source>
        <dbReference type="ARBA" id="ARBA00023136"/>
    </source>
</evidence>
<organism evidence="10">
    <name type="scientific">Cacopsylla melanoneura</name>
    <dbReference type="NCBI Taxonomy" id="428564"/>
    <lineage>
        <taxon>Eukaryota</taxon>
        <taxon>Metazoa</taxon>
        <taxon>Ecdysozoa</taxon>
        <taxon>Arthropoda</taxon>
        <taxon>Hexapoda</taxon>
        <taxon>Insecta</taxon>
        <taxon>Pterygota</taxon>
        <taxon>Neoptera</taxon>
        <taxon>Paraneoptera</taxon>
        <taxon>Hemiptera</taxon>
        <taxon>Sternorrhyncha</taxon>
        <taxon>Psylloidea</taxon>
        <taxon>Psyllidae</taxon>
        <taxon>Psyllinae</taxon>
        <taxon>Cacopsylla</taxon>
    </lineage>
</organism>
<evidence type="ECO:0000313" key="10">
    <source>
        <dbReference type="EMBL" id="CAG6766583.1"/>
    </source>
</evidence>
<dbReference type="SUPFAM" id="SSF103473">
    <property type="entry name" value="MFS general substrate transporter"/>
    <property type="match status" value="1"/>
</dbReference>
<reference evidence="10" key="1">
    <citation type="submission" date="2021-05" db="EMBL/GenBank/DDBJ databases">
        <authorList>
            <person name="Alioto T."/>
            <person name="Alioto T."/>
            <person name="Gomez Garrido J."/>
        </authorList>
    </citation>
    <scope>NUCLEOTIDE SEQUENCE</scope>
</reference>
<proteinExistence type="inferred from homology"/>
<evidence type="ECO:0000256" key="1">
    <source>
        <dbReference type="ARBA" id="ARBA00004141"/>
    </source>
</evidence>
<evidence type="ECO:0000256" key="3">
    <source>
        <dbReference type="ARBA" id="ARBA00022692"/>
    </source>
</evidence>
<keyword evidence="4 9" id="KW-1133">Transmembrane helix</keyword>
<feature type="transmembrane region" description="Helical" evidence="9">
    <location>
        <begin position="287"/>
        <end position="306"/>
    </location>
</feature>
<feature type="transmembrane region" description="Helical" evidence="9">
    <location>
        <begin position="12"/>
        <end position="34"/>
    </location>
</feature>
<feature type="transmembrane region" description="Helical" evidence="9">
    <location>
        <begin position="248"/>
        <end position="267"/>
    </location>
</feature>
<feature type="transmembrane region" description="Helical" evidence="9">
    <location>
        <begin position="141"/>
        <end position="163"/>
    </location>
</feature>
<dbReference type="PANTHER" id="PTHR23294">
    <property type="entry name" value="ET TRANSLATION PRODUCT-RELATED"/>
    <property type="match status" value="1"/>
</dbReference>
<name>A0A8D9AHI7_9HEMI</name>
<dbReference type="InterPro" id="IPR051617">
    <property type="entry name" value="UNC-93-like_regulator"/>
</dbReference>
<accession>A0A8D9AHI7</accession>
<dbReference type="Gene3D" id="1.20.1250.20">
    <property type="entry name" value="MFS general substrate transporter like domains"/>
    <property type="match status" value="1"/>
</dbReference>